<evidence type="ECO:0000313" key="3">
    <source>
        <dbReference type="Proteomes" id="UP000663792"/>
    </source>
</evidence>
<dbReference type="Gene3D" id="3.30.10.20">
    <property type="match status" value="1"/>
</dbReference>
<evidence type="ECO:0000256" key="1">
    <source>
        <dbReference type="SAM" id="MobiDB-lite"/>
    </source>
</evidence>
<organism evidence="2 3">
    <name type="scientific">Nakamurella leprariae</name>
    <dbReference type="NCBI Taxonomy" id="2803911"/>
    <lineage>
        <taxon>Bacteria</taxon>
        <taxon>Bacillati</taxon>
        <taxon>Actinomycetota</taxon>
        <taxon>Actinomycetes</taxon>
        <taxon>Nakamurellales</taxon>
        <taxon>Nakamurellaceae</taxon>
        <taxon>Nakamurella</taxon>
    </lineage>
</organism>
<feature type="compositionally biased region" description="Basic and acidic residues" evidence="1">
    <location>
        <begin position="99"/>
        <end position="110"/>
    </location>
</feature>
<dbReference type="Proteomes" id="UP000663792">
    <property type="component" value="Unassembled WGS sequence"/>
</dbReference>
<evidence type="ECO:0000313" key="2">
    <source>
        <dbReference type="EMBL" id="MBM9466125.1"/>
    </source>
</evidence>
<proteinExistence type="predicted"/>
<reference evidence="2" key="1">
    <citation type="submission" date="2021-01" db="EMBL/GenBank/DDBJ databases">
        <title>YIM 132084 draft genome.</title>
        <authorList>
            <person name="An D."/>
        </authorList>
    </citation>
    <scope>NUCLEOTIDE SEQUENCE</scope>
    <source>
        <strain evidence="2">YIM 132084</strain>
    </source>
</reference>
<feature type="compositionally biased region" description="Basic and acidic residues" evidence="1">
    <location>
        <begin position="65"/>
        <end position="77"/>
    </location>
</feature>
<dbReference type="EMBL" id="JAERWK010000003">
    <property type="protein sequence ID" value="MBM9466125.1"/>
    <property type="molecule type" value="Genomic_DNA"/>
</dbReference>
<dbReference type="RefSeq" id="WP_205259080.1">
    <property type="nucleotide sequence ID" value="NZ_JAERWK010000003.1"/>
</dbReference>
<dbReference type="AlphaFoldDB" id="A0A938Y5F5"/>
<accession>A0A938Y5F5</accession>
<keyword evidence="3" id="KW-1185">Reference proteome</keyword>
<sequence length="110" mass="11813">MPDLIGLIPQAVLRIADSGGFTLAISSPELPIEQLTSSARWQVTGQDPEAGAGRFRGDTVAVTFRHERGPDAGDREPSGPPPPRRRRAVLLDPDDEADGPDRPALRSVDH</sequence>
<gene>
    <name evidence="2" type="ORF">JL106_02375</name>
</gene>
<protein>
    <submittedName>
        <fullName evidence="2">PASTA domain-containing protein</fullName>
    </submittedName>
</protein>
<feature type="region of interest" description="Disordered" evidence="1">
    <location>
        <begin position="65"/>
        <end position="110"/>
    </location>
</feature>
<comment type="caution">
    <text evidence="2">The sequence shown here is derived from an EMBL/GenBank/DDBJ whole genome shotgun (WGS) entry which is preliminary data.</text>
</comment>
<name>A0A938Y5F5_9ACTN</name>